<feature type="domain" description="Kinetochore protein Sos7 coiled-coil" evidence="3">
    <location>
        <begin position="59"/>
        <end position="133"/>
    </location>
</feature>
<keyword evidence="5" id="KW-1185">Reference proteome</keyword>
<reference evidence="4" key="1">
    <citation type="journal article" date="2020" name="Stud. Mycol.">
        <title>101 Dothideomycetes genomes: a test case for predicting lifestyles and emergence of pathogens.</title>
        <authorList>
            <person name="Haridas S."/>
            <person name="Albert R."/>
            <person name="Binder M."/>
            <person name="Bloem J."/>
            <person name="Labutti K."/>
            <person name="Salamov A."/>
            <person name="Andreopoulos B."/>
            <person name="Baker S."/>
            <person name="Barry K."/>
            <person name="Bills G."/>
            <person name="Bluhm B."/>
            <person name="Cannon C."/>
            <person name="Castanera R."/>
            <person name="Culley D."/>
            <person name="Daum C."/>
            <person name="Ezra D."/>
            <person name="Gonzalez J."/>
            <person name="Henrissat B."/>
            <person name="Kuo A."/>
            <person name="Liang C."/>
            <person name="Lipzen A."/>
            <person name="Lutzoni F."/>
            <person name="Magnuson J."/>
            <person name="Mondo S."/>
            <person name="Nolan M."/>
            <person name="Ohm R."/>
            <person name="Pangilinan J."/>
            <person name="Park H.-J."/>
            <person name="Ramirez L."/>
            <person name="Alfaro M."/>
            <person name="Sun H."/>
            <person name="Tritt A."/>
            <person name="Yoshinaga Y."/>
            <person name="Zwiers L.-H."/>
            <person name="Turgeon B."/>
            <person name="Goodwin S."/>
            <person name="Spatafora J."/>
            <person name="Crous P."/>
            <person name="Grigoriev I."/>
        </authorList>
    </citation>
    <scope>NUCLEOTIDE SEQUENCE</scope>
    <source>
        <strain evidence="4">CBS 121167</strain>
    </source>
</reference>
<dbReference type="PANTHER" id="PTHR37329">
    <property type="entry name" value="KINETOCHORE PROTEIN SOS7"/>
    <property type="match status" value="1"/>
</dbReference>
<sequence length="273" mass="30381">LNELQKSQDIKIIDLSNEVRPKPAQDGAKRKSTGSEMSAEGEEHTTPASLQADLIHYKELFTKLRFSYVEQVTKEKFLTAITMDPPQFVEPQENVQLEAQLVEVKAALKAQKVEVAEMIAELERRGRDLSKRYETIQLRTTQLTTLPERIATLETAISTLRATQAPHPTNPALSLPLPETLSALNERQAELAALDKQLAGLQAAVPRKTRELERLEAELKPLEMQRKGTVAAAQEARRRREAGEAGMGDGLEERGRWLTAVEGGLRGMLEVDA</sequence>
<feature type="non-terminal residue" evidence="4">
    <location>
        <position position="273"/>
    </location>
</feature>
<dbReference type="Pfam" id="PF20882">
    <property type="entry name" value="Sos7"/>
    <property type="match status" value="1"/>
</dbReference>
<organism evidence="4 5">
    <name type="scientific">Aplosporella prunicola CBS 121167</name>
    <dbReference type="NCBI Taxonomy" id="1176127"/>
    <lineage>
        <taxon>Eukaryota</taxon>
        <taxon>Fungi</taxon>
        <taxon>Dikarya</taxon>
        <taxon>Ascomycota</taxon>
        <taxon>Pezizomycotina</taxon>
        <taxon>Dothideomycetes</taxon>
        <taxon>Dothideomycetes incertae sedis</taxon>
        <taxon>Botryosphaeriales</taxon>
        <taxon>Aplosporellaceae</taxon>
        <taxon>Aplosporella</taxon>
    </lineage>
</organism>
<feature type="compositionally biased region" description="Basic and acidic residues" evidence="2">
    <location>
        <begin position="15"/>
        <end position="29"/>
    </location>
</feature>
<feature type="non-terminal residue" evidence="4">
    <location>
        <position position="1"/>
    </location>
</feature>
<dbReference type="InterPro" id="IPR037475">
    <property type="entry name" value="Sos7"/>
</dbReference>
<dbReference type="AlphaFoldDB" id="A0A6A6BSY3"/>
<dbReference type="GO" id="GO:0034501">
    <property type="term" value="P:protein localization to kinetochore"/>
    <property type="evidence" value="ECO:0007669"/>
    <property type="project" value="InterPro"/>
</dbReference>
<dbReference type="PANTHER" id="PTHR37329:SF1">
    <property type="entry name" value="KINETOCHORE PROTEIN SOS7"/>
    <property type="match status" value="1"/>
</dbReference>
<dbReference type="EMBL" id="ML995476">
    <property type="protein sequence ID" value="KAF2146354.1"/>
    <property type="molecule type" value="Genomic_DNA"/>
</dbReference>
<keyword evidence="1" id="KW-0175">Coiled coil</keyword>
<feature type="region of interest" description="Disordered" evidence="2">
    <location>
        <begin position="226"/>
        <end position="249"/>
    </location>
</feature>
<accession>A0A6A6BSY3</accession>
<feature type="coiled-coil region" evidence="1">
    <location>
        <begin position="184"/>
        <end position="225"/>
    </location>
</feature>
<dbReference type="GeneID" id="54293719"/>
<dbReference type="InterPro" id="IPR048781">
    <property type="entry name" value="Sos7_CC"/>
</dbReference>
<dbReference type="GO" id="GO:0051315">
    <property type="term" value="P:attachment of mitotic spindle microtubules to kinetochore"/>
    <property type="evidence" value="ECO:0007669"/>
    <property type="project" value="TreeGrafter"/>
</dbReference>
<feature type="coiled-coil region" evidence="1">
    <location>
        <begin position="94"/>
        <end position="139"/>
    </location>
</feature>
<dbReference type="Proteomes" id="UP000799438">
    <property type="component" value="Unassembled WGS sequence"/>
</dbReference>
<evidence type="ECO:0000256" key="2">
    <source>
        <dbReference type="SAM" id="MobiDB-lite"/>
    </source>
</evidence>
<feature type="region of interest" description="Disordered" evidence="2">
    <location>
        <begin position="15"/>
        <end position="47"/>
    </location>
</feature>
<dbReference type="OrthoDB" id="18959at2759"/>
<evidence type="ECO:0000259" key="3">
    <source>
        <dbReference type="Pfam" id="PF20882"/>
    </source>
</evidence>
<dbReference type="GO" id="GO:0000776">
    <property type="term" value="C:kinetochore"/>
    <property type="evidence" value="ECO:0007669"/>
    <property type="project" value="InterPro"/>
</dbReference>
<name>A0A6A6BSY3_9PEZI</name>
<evidence type="ECO:0000256" key="1">
    <source>
        <dbReference type="SAM" id="Coils"/>
    </source>
</evidence>
<evidence type="ECO:0000313" key="5">
    <source>
        <dbReference type="Proteomes" id="UP000799438"/>
    </source>
</evidence>
<gene>
    <name evidence="4" type="ORF">K452DRAFT_214346</name>
</gene>
<proteinExistence type="predicted"/>
<evidence type="ECO:0000313" key="4">
    <source>
        <dbReference type="EMBL" id="KAF2146354.1"/>
    </source>
</evidence>
<dbReference type="RefSeq" id="XP_033402063.1">
    <property type="nucleotide sequence ID" value="XM_033536223.1"/>
</dbReference>
<protein>
    <recommendedName>
        <fullName evidence="3">Kinetochore protein Sos7 coiled-coil domain-containing protein</fullName>
    </recommendedName>
</protein>